<comment type="caution">
    <text evidence="2">The sequence shown here is derived from an EMBL/GenBank/DDBJ whole genome shotgun (WGS) entry which is preliminary data.</text>
</comment>
<organism evidence="2 3">
    <name type="scientific">Mortierella alpina</name>
    <name type="common">Oleaginous fungus</name>
    <name type="synonym">Mortierella renispora</name>
    <dbReference type="NCBI Taxonomy" id="64518"/>
    <lineage>
        <taxon>Eukaryota</taxon>
        <taxon>Fungi</taxon>
        <taxon>Fungi incertae sedis</taxon>
        <taxon>Mucoromycota</taxon>
        <taxon>Mortierellomycotina</taxon>
        <taxon>Mortierellomycetes</taxon>
        <taxon>Mortierellales</taxon>
        <taxon>Mortierellaceae</taxon>
        <taxon>Mortierella</taxon>
    </lineage>
</organism>
<feature type="region of interest" description="Disordered" evidence="1">
    <location>
        <begin position="49"/>
        <end position="68"/>
    </location>
</feature>
<name>A0A9P6LVD8_MORAP</name>
<proteinExistence type="predicted"/>
<dbReference type="AlphaFoldDB" id="A0A9P6LVD8"/>
<evidence type="ECO:0000313" key="2">
    <source>
        <dbReference type="EMBL" id="KAF9945000.1"/>
    </source>
</evidence>
<sequence>MSKAAARISAGTLGKARMEGMDALLSEDGGEAKDEPEDSELGGEVMDEFKDSVMRGEDVKEAGGEGSADRELGRITGLILGVVGAEFEGEMYFTGM</sequence>
<gene>
    <name evidence="2" type="ORF">BGZ70_004146</name>
</gene>
<evidence type="ECO:0000256" key="1">
    <source>
        <dbReference type="SAM" id="MobiDB-lite"/>
    </source>
</evidence>
<dbReference type="Proteomes" id="UP000738359">
    <property type="component" value="Unassembled WGS sequence"/>
</dbReference>
<accession>A0A9P6LVD8</accession>
<dbReference type="EMBL" id="JAAAHY010002228">
    <property type="protein sequence ID" value="KAF9945000.1"/>
    <property type="molecule type" value="Genomic_DNA"/>
</dbReference>
<keyword evidence="3" id="KW-1185">Reference proteome</keyword>
<reference evidence="2" key="1">
    <citation type="journal article" date="2020" name="Fungal Divers.">
        <title>Resolving the Mortierellaceae phylogeny through synthesis of multi-gene phylogenetics and phylogenomics.</title>
        <authorList>
            <person name="Vandepol N."/>
            <person name="Liber J."/>
            <person name="Desiro A."/>
            <person name="Na H."/>
            <person name="Kennedy M."/>
            <person name="Barry K."/>
            <person name="Grigoriev I.V."/>
            <person name="Miller A.N."/>
            <person name="O'Donnell K."/>
            <person name="Stajich J.E."/>
            <person name="Bonito G."/>
        </authorList>
    </citation>
    <scope>NUCLEOTIDE SEQUENCE</scope>
    <source>
        <strain evidence="2">CK1249</strain>
    </source>
</reference>
<protein>
    <submittedName>
        <fullName evidence="2">Uncharacterized protein</fullName>
    </submittedName>
</protein>
<evidence type="ECO:0000313" key="3">
    <source>
        <dbReference type="Proteomes" id="UP000738359"/>
    </source>
</evidence>